<dbReference type="KEGG" id="vin:AKJ08_1788"/>
<keyword evidence="3" id="KW-1185">Reference proteome</keyword>
<accession>A0A0K1PDC1</accession>
<keyword evidence="1" id="KW-1133">Transmembrane helix</keyword>
<feature type="transmembrane region" description="Helical" evidence="1">
    <location>
        <begin position="156"/>
        <end position="176"/>
    </location>
</feature>
<dbReference type="OrthoDB" id="9784805at2"/>
<protein>
    <recommendedName>
        <fullName evidence="4">DUF1385 domain-containing protein</fullName>
    </recommendedName>
</protein>
<reference evidence="2 3" key="1">
    <citation type="submission" date="2015-08" db="EMBL/GenBank/DDBJ databases">
        <authorList>
            <person name="Babu N.S."/>
            <person name="Beckwith C.J."/>
            <person name="Beseler K.G."/>
            <person name="Brison A."/>
            <person name="Carone J.V."/>
            <person name="Caskin T.P."/>
            <person name="Diamond M."/>
            <person name="Durham M.E."/>
            <person name="Foxe J.M."/>
            <person name="Go M."/>
            <person name="Henderson B.A."/>
            <person name="Jones I.B."/>
            <person name="McGettigan J.A."/>
            <person name="Micheletti S.J."/>
            <person name="Nasrallah M.E."/>
            <person name="Ortiz D."/>
            <person name="Piller C.R."/>
            <person name="Privatt S.R."/>
            <person name="Schneider S.L."/>
            <person name="Sharp S."/>
            <person name="Smith T.C."/>
            <person name="Stanton J.D."/>
            <person name="Ullery H.E."/>
            <person name="Wilson R.J."/>
            <person name="Serrano M.G."/>
            <person name="Buck G."/>
            <person name="Lee V."/>
            <person name="Wang Y."/>
            <person name="Carvalho R."/>
            <person name="Voegtly L."/>
            <person name="Shi R."/>
            <person name="Duckworth R."/>
            <person name="Johnson A."/>
            <person name="Loviza R."/>
            <person name="Walstead R."/>
            <person name="Shah Z."/>
            <person name="Kiflezghi M."/>
            <person name="Wade K."/>
            <person name="Ball S.L."/>
            <person name="Bradley K.W."/>
            <person name="Asai D.J."/>
            <person name="Bowman C.A."/>
            <person name="Russell D.A."/>
            <person name="Pope W.H."/>
            <person name="Jacobs-Sera D."/>
            <person name="Hendrix R.W."/>
            <person name="Hatfull G.F."/>
        </authorList>
    </citation>
    <scope>NUCLEOTIDE SEQUENCE [LARGE SCALE GENOMIC DNA]</scope>
    <source>
        <strain evidence="2 3">DSM 27710</strain>
    </source>
</reference>
<evidence type="ECO:0000313" key="3">
    <source>
        <dbReference type="Proteomes" id="UP000055590"/>
    </source>
</evidence>
<gene>
    <name evidence="2" type="ORF">AKJ08_1788</name>
</gene>
<dbReference type="PATRIC" id="fig|1391653.3.peg.1875"/>
<keyword evidence="1" id="KW-0812">Transmembrane</keyword>
<keyword evidence="1" id="KW-0472">Membrane</keyword>
<feature type="transmembrane region" description="Helical" evidence="1">
    <location>
        <begin position="225"/>
        <end position="244"/>
    </location>
</feature>
<feature type="transmembrane region" description="Helical" evidence="1">
    <location>
        <begin position="256"/>
        <end position="276"/>
    </location>
</feature>
<dbReference type="InterPro" id="IPR010787">
    <property type="entry name" value="DUF1385"/>
</dbReference>
<dbReference type="STRING" id="1391653.AKJ08_1788"/>
<evidence type="ECO:0000256" key="1">
    <source>
        <dbReference type="SAM" id="Phobius"/>
    </source>
</evidence>
<dbReference type="PANTHER" id="PTHR42867:SF1">
    <property type="entry name" value="MEMBRANE PROTEIN-RELATED"/>
    <property type="match status" value="1"/>
</dbReference>
<name>A0A0K1PDC1_9BACT</name>
<feature type="transmembrane region" description="Helical" evidence="1">
    <location>
        <begin position="115"/>
        <end position="136"/>
    </location>
</feature>
<dbReference type="AlphaFoldDB" id="A0A0K1PDC1"/>
<sequence length="348" mass="38207">MNDRKPSRWRRILPLLLADAAKPYIGGQAVLEGVMMRSPGSFVVAVRKPDGGIAVRAEPWDNLFTRYRLFRLPLLRGAVVLIESLWNGFAALNFSAEHAAPPEEGGKQGEKPSQAAIGATLALSLAFGLGLFVGVPHLLTWGIGQLVGHPLDTTQFAFHALDGALRLVIFLVYLGLISRLPDIRRVFQFHGAEHKAIWAYEKGTKLSVDDAEAQTTLHPRCGTSFLLLVVGVSIVLFATVFPMLPRLATSDLANTLLLLGVKLPLMIPVAGLSYEIQRLSAKRPRNPILRALTGPGLWLQRITTKEPTRDQLEIALIAMRRCIAYEEGRLNERGVTLYQDFDGALAIP</sequence>
<dbReference type="PANTHER" id="PTHR42867">
    <property type="entry name" value="MEMBRANE PROTEIN-RELATED"/>
    <property type="match status" value="1"/>
</dbReference>
<dbReference type="Pfam" id="PF07136">
    <property type="entry name" value="DUF1385"/>
    <property type="match status" value="1"/>
</dbReference>
<dbReference type="Proteomes" id="UP000055590">
    <property type="component" value="Chromosome"/>
</dbReference>
<evidence type="ECO:0008006" key="4">
    <source>
        <dbReference type="Google" id="ProtNLM"/>
    </source>
</evidence>
<dbReference type="RefSeq" id="WP_050725716.1">
    <property type="nucleotide sequence ID" value="NZ_CP012332.1"/>
</dbReference>
<dbReference type="EMBL" id="CP012332">
    <property type="protein sequence ID" value="AKU91401.1"/>
    <property type="molecule type" value="Genomic_DNA"/>
</dbReference>
<proteinExistence type="predicted"/>
<evidence type="ECO:0000313" key="2">
    <source>
        <dbReference type="EMBL" id="AKU91401.1"/>
    </source>
</evidence>
<organism evidence="2 3">
    <name type="scientific">Vulgatibacter incomptus</name>
    <dbReference type="NCBI Taxonomy" id="1391653"/>
    <lineage>
        <taxon>Bacteria</taxon>
        <taxon>Pseudomonadati</taxon>
        <taxon>Myxococcota</taxon>
        <taxon>Myxococcia</taxon>
        <taxon>Myxococcales</taxon>
        <taxon>Cystobacterineae</taxon>
        <taxon>Vulgatibacteraceae</taxon>
        <taxon>Vulgatibacter</taxon>
    </lineage>
</organism>